<proteinExistence type="predicted"/>
<feature type="transmembrane region" description="Helical" evidence="1">
    <location>
        <begin position="98"/>
        <end position="117"/>
    </location>
</feature>
<sequence>MIGGESLQPTLLNSSGGSRVLGSIGGLLCCLLGLVVSTILAFTASNYENLKTDADEMPGFVLSVLAAAGVSALTLLVFAVWGLNALLRFKKGRARNVLIAMFFVGMGVASLAMRTAAIM</sequence>
<evidence type="ECO:0000313" key="2">
    <source>
        <dbReference type="EMBL" id="SLN71738.1"/>
    </source>
</evidence>
<dbReference type="AlphaFoldDB" id="A0A1X7A695"/>
<keyword evidence="3" id="KW-1185">Reference proteome</keyword>
<evidence type="ECO:0000256" key="1">
    <source>
        <dbReference type="SAM" id="Phobius"/>
    </source>
</evidence>
<dbReference type="Proteomes" id="UP000193778">
    <property type="component" value="Unassembled WGS sequence"/>
</dbReference>
<gene>
    <name evidence="2" type="ORF">RUM8411_03734</name>
</gene>
<keyword evidence="1" id="KW-0812">Transmembrane</keyword>
<keyword evidence="1" id="KW-1133">Transmembrane helix</keyword>
<name>A0A1X7A695_9RHOB</name>
<protein>
    <submittedName>
        <fullName evidence="2">Uncharacterized protein</fullName>
    </submittedName>
</protein>
<dbReference type="EMBL" id="FWFP01000012">
    <property type="protein sequence ID" value="SLN71738.1"/>
    <property type="molecule type" value="Genomic_DNA"/>
</dbReference>
<accession>A0A1X7A695</accession>
<organism evidence="2 3">
    <name type="scientific">Ruegeria meonggei</name>
    <dbReference type="NCBI Taxonomy" id="1446476"/>
    <lineage>
        <taxon>Bacteria</taxon>
        <taxon>Pseudomonadati</taxon>
        <taxon>Pseudomonadota</taxon>
        <taxon>Alphaproteobacteria</taxon>
        <taxon>Rhodobacterales</taxon>
        <taxon>Roseobacteraceae</taxon>
        <taxon>Ruegeria</taxon>
    </lineage>
</organism>
<reference evidence="3" key="1">
    <citation type="submission" date="2017-03" db="EMBL/GenBank/DDBJ databases">
        <authorList>
            <person name="Rodrigo-Torres L."/>
            <person name="Arahal R.D."/>
            <person name="Lucena T."/>
        </authorList>
    </citation>
    <scope>NUCLEOTIDE SEQUENCE [LARGE SCALE GENOMIC DNA]</scope>
    <source>
        <strain evidence="3">CECT 8411</strain>
    </source>
</reference>
<feature type="transmembrane region" description="Helical" evidence="1">
    <location>
        <begin position="62"/>
        <end position="86"/>
    </location>
</feature>
<feature type="transmembrane region" description="Helical" evidence="1">
    <location>
        <begin position="20"/>
        <end position="42"/>
    </location>
</feature>
<keyword evidence="1" id="KW-0472">Membrane</keyword>
<evidence type="ECO:0000313" key="3">
    <source>
        <dbReference type="Proteomes" id="UP000193778"/>
    </source>
</evidence>